<dbReference type="Proteomes" id="UP001383192">
    <property type="component" value="Unassembled WGS sequence"/>
</dbReference>
<organism evidence="1 2">
    <name type="scientific">Paramarasmius palmivorus</name>
    <dbReference type="NCBI Taxonomy" id="297713"/>
    <lineage>
        <taxon>Eukaryota</taxon>
        <taxon>Fungi</taxon>
        <taxon>Dikarya</taxon>
        <taxon>Basidiomycota</taxon>
        <taxon>Agaricomycotina</taxon>
        <taxon>Agaricomycetes</taxon>
        <taxon>Agaricomycetidae</taxon>
        <taxon>Agaricales</taxon>
        <taxon>Marasmiineae</taxon>
        <taxon>Marasmiaceae</taxon>
        <taxon>Paramarasmius</taxon>
    </lineage>
</organism>
<proteinExistence type="predicted"/>
<protein>
    <submittedName>
        <fullName evidence="1">Uncharacterized protein</fullName>
    </submittedName>
</protein>
<dbReference type="EMBL" id="JAYKXP010000009">
    <property type="protein sequence ID" value="KAK7054435.1"/>
    <property type="molecule type" value="Genomic_DNA"/>
</dbReference>
<evidence type="ECO:0000313" key="1">
    <source>
        <dbReference type="EMBL" id="KAK7054435.1"/>
    </source>
</evidence>
<keyword evidence="2" id="KW-1185">Reference proteome</keyword>
<evidence type="ECO:0000313" key="2">
    <source>
        <dbReference type="Proteomes" id="UP001383192"/>
    </source>
</evidence>
<reference evidence="1 2" key="1">
    <citation type="submission" date="2024-01" db="EMBL/GenBank/DDBJ databases">
        <title>A draft genome for a cacao thread blight-causing isolate of Paramarasmius palmivorus.</title>
        <authorList>
            <person name="Baruah I.K."/>
            <person name="Bukari Y."/>
            <person name="Amoako-Attah I."/>
            <person name="Meinhardt L.W."/>
            <person name="Bailey B.A."/>
            <person name="Cohen S.P."/>
        </authorList>
    </citation>
    <scope>NUCLEOTIDE SEQUENCE [LARGE SCALE GENOMIC DNA]</scope>
    <source>
        <strain evidence="1 2">GH-12</strain>
    </source>
</reference>
<dbReference type="AlphaFoldDB" id="A0AAW0DTN7"/>
<comment type="caution">
    <text evidence="1">The sequence shown here is derived from an EMBL/GenBank/DDBJ whole genome shotgun (WGS) entry which is preliminary data.</text>
</comment>
<name>A0AAW0DTN7_9AGAR</name>
<accession>A0AAW0DTN7</accession>
<sequence>MLAEMFSNASQFTISGNPTFNNVSGDQVNHQTINAEIVHLNTGSQGTMRSEYEEASARIRPMISPSLISWMQYEYIKQGNILFLKKVHSEEVQEWELRDGALVGRDVEARRNIYTVELNGSTPKFTAMTYEGKNAHTVSSMIAMGSFRSEHDNERYGRKIFGPSRVTKLVPLANFYNDRSFWVSTYIRYLAVSGNFADHTRKSDISATGEHEMFCYQNLDGHKQRTALQGA</sequence>
<gene>
    <name evidence="1" type="ORF">VNI00_003633</name>
</gene>